<dbReference type="AlphaFoldDB" id="A0A8D4VNR1"/>
<keyword evidence="5" id="KW-0762">Sugar transport</keyword>
<dbReference type="PANTHER" id="PTHR30413:SF10">
    <property type="entry name" value="CAPSULE POLYSACCHARIDE EXPORT INNER-MEMBRANE PROTEIN CTRC"/>
    <property type="match status" value="1"/>
</dbReference>
<dbReference type="PROSITE" id="PS51012">
    <property type="entry name" value="ABC_TM2"/>
    <property type="match status" value="1"/>
</dbReference>
<evidence type="ECO:0000256" key="6">
    <source>
        <dbReference type="ARBA" id="ARBA00022692"/>
    </source>
</evidence>
<gene>
    <name evidence="13" type="ORF">MoryE10_05180</name>
</gene>
<evidence type="ECO:0000256" key="10">
    <source>
        <dbReference type="ARBA" id="ARBA00023136"/>
    </source>
</evidence>
<feature type="transmembrane region" description="Helical" evidence="11">
    <location>
        <begin position="238"/>
        <end position="258"/>
    </location>
</feature>
<evidence type="ECO:0000313" key="14">
    <source>
        <dbReference type="Proteomes" id="UP000824988"/>
    </source>
</evidence>
<feature type="transmembrane region" description="Helical" evidence="11">
    <location>
        <begin position="146"/>
        <end position="172"/>
    </location>
</feature>
<dbReference type="GO" id="GO:0043190">
    <property type="term" value="C:ATP-binding cassette (ABC) transporter complex"/>
    <property type="evidence" value="ECO:0007669"/>
    <property type="project" value="InterPro"/>
</dbReference>
<dbReference type="EMBL" id="AP019782">
    <property type="protein sequence ID" value="BBL69912.1"/>
    <property type="molecule type" value="Genomic_DNA"/>
</dbReference>
<evidence type="ECO:0000256" key="8">
    <source>
        <dbReference type="ARBA" id="ARBA00022989"/>
    </source>
</evidence>
<comment type="caution">
    <text evidence="11">Lacks conserved residue(s) required for the propagation of feature annotation.</text>
</comment>
<evidence type="ECO:0000256" key="2">
    <source>
        <dbReference type="ARBA" id="ARBA00007783"/>
    </source>
</evidence>
<dbReference type="InterPro" id="IPR047817">
    <property type="entry name" value="ABC2_TM_bact-type"/>
</dbReference>
<keyword evidence="9" id="KW-0625">Polysaccharide transport</keyword>
<evidence type="ECO:0000256" key="11">
    <source>
        <dbReference type="RuleBase" id="RU361157"/>
    </source>
</evidence>
<evidence type="ECO:0000259" key="12">
    <source>
        <dbReference type="PROSITE" id="PS51012"/>
    </source>
</evidence>
<dbReference type="RefSeq" id="WP_054772518.1">
    <property type="nucleotide sequence ID" value="NZ_AP019782.1"/>
</dbReference>
<feature type="transmembrane region" description="Helical" evidence="11">
    <location>
        <begin position="115"/>
        <end position="140"/>
    </location>
</feature>
<dbReference type="PIRSF" id="PIRSF006648">
    <property type="entry name" value="DrrB"/>
    <property type="match status" value="1"/>
</dbReference>
<evidence type="ECO:0000256" key="1">
    <source>
        <dbReference type="ARBA" id="ARBA00004651"/>
    </source>
</evidence>
<evidence type="ECO:0000256" key="5">
    <source>
        <dbReference type="ARBA" id="ARBA00022597"/>
    </source>
</evidence>
<dbReference type="GO" id="GO:0015920">
    <property type="term" value="P:lipopolysaccharide transport"/>
    <property type="evidence" value="ECO:0007669"/>
    <property type="project" value="TreeGrafter"/>
</dbReference>
<dbReference type="InterPro" id="IPR000412">
    <property type="entry name" value="ABC_2_transport"/>
</dbReference>
<keyword evidence="4 11" id="KW-1003">Cell membrane</keyword>
<evidence type="ECO:0000313" key="13">
    <source>
        <dbReference type="EMBL" id="BBL69912.1"/>
    </source>
</evidence>
<keyword evidence="6 11" id="KW-0812">Transmembrane</keyword>
<proteinExistence type="inferred from homology"/>
<evidence type="ECO:0000256" key="3">
    <source>
        <dbReference type="ARBA" id="ARBA00022448"/>
    </source>
</evidence>
<dbReference type="GO" id="GO:0140359">
    <property type="term" value="F:ABC-type transporter activity"/>
    <property type="evidence" value="ECO:0007669"/>
    <property type="project" value="InterPro"/>
</dbReference>
<protein>
    <recommendedName>
        <fullName evidence="11">Transport permease protein</fullName>
    </recommendedName>
</protein>
<feature type="domain" description="ABC transmembrane type-2" evidence="12">
    <location>
        <begin position="37"/>
        <end position="261"/>
    </location>
</feature>
<dbReference type="KEGG" id="moz:MoryE10_05180"/>
<dbReference type="Pfam" id="PF01061">
    <property type="entry name" value="ABC2_membrane"/>
    <property type="match status" value="1"/>
</dbReference>
<sequence length="269" mass="30440">MKPFSVASGITSLYENRDLLRSLVRRELQAKYKATTLGFVWVVIYPLMMLAVYSFVFGVIFQSRWRGQGDMWEFVEMLYCGLIVHAMFSETVSKAPGIIVNNPNYVKKVVFPLELLPVGNLFTSLVNASIGFFLLLMFVVVDKLAIHWTVIFAPLVIMPIMLYAIGFSWLLAALGVFFRDIEQFIGILMSMLLFLSPVFYATASAPEFAQDLMVFNPLTYGIEEMRNVLLSGKLLRPIPWGANLVVSTCVAWCGLWVFERSRPAFADVI</sequence>
<dbReference type="PANTHER" id="PTHR30413">
    <property type="entry name" value="INNER MEMBRANE TRANSPORT PERMEASE"/>
    <property type="match status" value="1"/>
</dbReference>
<keyword evidence="7" id="KW-0972">Capsule biogenesis/degradation</keyword>
<keyword evidence="14" id="KW-1185">Reference proteome</keyword>
<keyword evidence="10 11" id="KW-0472">Membrane</keyword>
<evidence type="ECO:0000256" key="7">
    <source>
        <dbReference type="ARBA" id="ARBA00022903"/>
    </source>
</evidence>
<evidence type="ECO:0000256" key="4">
    <source>
        <dbReference type="ARBA" id="ARBA00022475"/>
    </source>
</evidence>
<evidence type="ECO:0000256" key="9">
    <source>
        <dbReference type="ARBA" id="ARBA00023047"/>
    </source>
</evidence>
<accession>A0A8D4VNR1</accession>
<name>A0A8D4VNR1_9GAMM</name>
<comment type="subcellular location">
    <subcellularLocation>
        <location evidence="11">Cell inner membrane</location>
        <topology evidence="11">Multi-pass membrane protein</topology>
    </subcellularLocation>
    <subcellularLocation>
        <location evidence="1">Cell membrane</location>
        <topology evidence="1">Multi-pass membrane protein</topology>
    </subcellularLocation>
</comment>
<dbReference type="InterPro" id="IPR013525">
    <property type="entry name" value="ABC2_TM"/>
</dbReference>
<feature type="transmembrane region" description="Helical" evidence="11">
    <location>
        <begin position="38"/>
        <end position="61"/>
    </location>
</feature>
<reference evidence="13" key="1">
    <citation type="submission" date="2019-06" db="EMBL/GenBank/DDBJ databases">
        <title>Complete genome sequence of Methylogaea oryzae strain JCM16910.</title>
        <authorList>
            <person name="Asakawa S."/>
        </authorList>
    </citation>
    <scope>NUCLEOTIDE SEQUENCE</scope>
    <source>
        <strain evidence="13">E10</strain>
    </source>
</reference>
<organism evidence="13 14">
    <name type="scientific">Methylogaea oryzae</name>
    <dbReference type="NCBI Taxonomy" id="1295382"/>
    <lineage>
        <taxon>Bacteria</taxon>
        <taxon>Pseudomonadati</taxon>
        <taxon>Pseudomonadota</taxon>
        <taxon>Gammaproteobacteria</taxon>
        <taxon>Methylococcales</taxon>
        <taxon>Methylococcaceae</taxon>
        <taxon>Methylogaea</taxon>
    </lineage>
</organism>
<feature type="transmembrane region" description="Helical" evidence="11">
    <location>
        <begin position="184"/>
        <end position="203"/>
    </location>
</feature>
<comment type="similarity">
    <text evidence="2 11">Belongs to the ABC-2 integral membrane protein family.</text>
</comment>
<dbReference type="GO" id="GO:0015774">
    <property type="term" value="P:polysaccharide transport"/>
    <property type="evidence" value="ECO:0007669"/>
    <property type="project" value="UniProtKB-KW"/>
</dbReference>
<keyword evidence="8 11" id="KW-1133">Transmembrane helix</keyword>
<dbReference type="Proteomes" id="UP000824988">
    <property type="component" value="Chromosome"/>
</dbReference>
<keyword evidence="3 11" id="KW-0813">Transport</keyword>
<dbReference type="PRINTS" id="PR00164">
    <property type="entry name" value="ABC2TRNSPORT"/>
</dbReference>